<dbReference type="GO" id="GO:0030288">
    <property type="term" value="C:outer membrane-bounded periplasmic space"/>
    <property type="evidence" value="ECO:0007669"/>
    <property type="project" value="InterPro"/>
</dbReference>
<feature type="domain" description="Thioredoxin" evidence="6">
    <location>
        <begin position="34"/>
        <end position="176"/>
    </location>
</feature>
<dbReference type="PROSITE" id="PS00194">
    <property type="entry name" value="THIOREDOXIN_1"/>
    <property type="match status" value="1"/>
</dbReference>
<dbReference type="EMBL" id="UINC01005163">
    <property type="protein sequence ID" value="SVA19509.1"/>
    <property type="molecule type" value="Genomic_DNA"/>
</dbReference>
<dbReference type="SUPFAM" id="SSF52833">
    <property type="entry name" value="Thioredoxin-like"/>
    <property type="match status" value="1"/>
</dbReference>
<reference evidence="7" key="1">
    <citation type="submission" date="2018-05" db="EMBL/GenBank/DDBJ databases">
        <authorList>
            <person name="Lanie J.A."/>
            <person name="Ng W.-L."/>
            <person name="Kazmierczak K.M."/>
            <person name="Andrzejewski T.M."/>
            <person name="Davidsen T.M."/>
            <person name="Wayne K.J."/>
            <person name="Tettelin H."/>
            <person name="Glass J.I."/>
            <person name="Rusch D."/>
            <person name="Podicherti R."/>
            <person name="Tsui H.-C.T."/>
            <person name="Winkler M.E."/>
        </authorList>
    </citation>
    <scope>NUCLEOTIDE SEQUENCE</scope>
</reference>
<comment type="similarity">
    <text evidence="2">Belongs to the thioredoxin family. DsbE subfamily.</text>
</comment>
<dbReference type="InterPro" id="IPR050553">
    <property type="entry name" value="Thioredoxin_ResA/DsbE_sf"/>
</dbReference>
<dbReference type="GO" id="GO:0017004">
    <property type="term" value="P:cytochrome complex assembly"/>
    <property type="evidence" value="ECO:0007669"/>
    <property type="project" value="UniProtKB-KW"/>
</dbReference>
<dbReference type="InterPro" id="IPR017937">
    <property type="entry name" value="Thioredoxin_CS"/>
</dbReference>
<dbReference type="InterPro" id="IPR013740">
    <property type="entry name" value="Redoxin"/>
</dbReference>
<evidence type="ECO:0000256" key="4">
    <source>
        <dbReference type="ARBA" id="ARBA00023157"/>
    </source>
</evidence>
<evidence type="ECO:0000313" key="7">
    <source>
        <dbReference type="EMBL" id="SVA19509.1"/>
    </source>
</evidence>
<name>A0A381TUJ5_9ZZZZ</name>
<dbReference type="InterPro" id="IPR013766">
    <property type="entry name" value="Thioredoxin_domain"/>
</dbReference>
<sequence>MRFSRFLIPLVVFLAIGLLLAVGLRLNPREVPSPLINRLAPEFRLPRLLAENLEFATTDLRGQAWVLNVWASWCAACRTEHQLLHNLTAAGEVDVVGLNYKDEPMAAISWLGALGNPYRWIAVDSDGDVAIDWGVYGVPETFVIDANGIIRYKHIGPLDPDILHRKILPLVRQLSQKTD</sequence>
<evidence type="ECO:0000256" key="5">
    <source>
        <dbReference type="ARBA" id="ARBA00023284"/>
    </source>
</evidence>
<evidence type="ECO:0000256" key="1">
    <source>
        <dbReference type="ARBA" id="ARBA00004196"/>
    </source>
</evidence>
<evidence type="ECO:0000259" key="6">
    <source>
        <dbReference type="PROSITE" id="PS51352"/>
    </source>
</evidence>
<evidence type="ECO:0000256" key="3">
    <source>
        <dbReference type="ARBA" id="ARBA00022748"/>
    </source>
</evidence>
<dbReference type="PANTHER" id="PTHR42852:SF6">
    <property type="entry name" value="THIOL:DISULFIDE INTERCHANGE PROTEIN DSBE"/>
    <property type="match status" value="1"/>
</dbReference>
<gene>
    <name evidence="7" type="ORF">METZ01_LOCUS72363</name>
</gene>
<keyword evidence="4" id="KW-1015">Disulfide bond</keyword>
<dbReference type="PANTHER" id="PTHR42852">
    <property type="entry name" value="THIOL:DISULFIDE INTERCHANGE PROTEIN DSBE"/>
    <property type="match status" value="1"/>
</dbReference>
<dbReference type="InterPro" id="IPR036249">
    <property type="entry name" value="Thioredoxin-like_sf"/>
</dbReference>
<proteinExistence type="inferred from homology"/>
<keyword evidence="3" id="KW-0201">Cytochrome c-type biogenesis</keyword>
<dbReference type="Pfam" id="PF08534">
    <property type="entry name" value="Redoxin"/>
    <property type="match status" value="1"/>
</dbReference>
<dbReference type="Gene3D" id="3.40.30.10">
    <property type="entry name" value="Glutaredoxin"/>
    <property type="match status" value="1"/>
</dbReference>
<dbReference type="NCBIfam" id="TIGR00385">
    <property type="entry name" value="dsbE"/>
    <property type="match status" value="1"/>
</dbReference>
<keyword evidence="5" id="KW-0676">Redox-active center</keyword>
<accession>A0A381TUJ5</accession>
<evidence type="ECO:0000256" key="2">
    <source>
        <dbReference type="ARBA" id="ARBA00007758"/>
    </source>
</evidence>
<dbReference type="GO" id="GO:0015036">
    <property type="term" value="F:disulfide oxidoreductase activity"/>
    <property type="evidence" value="ECO:0007669"/>
    <property type="project" value="InterPro"/>
</dbReference>
<protein>
    <recommendedName>
        <fullName evidence="6">Thioredoxin domain-containing protein</fullName>
    </recommendedName>
</protein>
<dbReference type="CDD" id="cd03010">
    <property type="entry name" value="TlpA_like_DsbE"/>
    <property type="match status" value="1"/>
</dbReference>
<organism evidence="7">
    <name type="scientific">marine metagenome</name>
    <dbReference type="NCBI Taxonomy" id="408172"/>
    <lineage>
        <taxon>unclassified sequences</taxon>
        <taxon>metagenomes</taxon>
        <taxon>ecological metagenomes</taxon>
    </lineage>
</organism>
<comment type="subcellular location">
    <subcellularLocation>
        <location evidence="1">Cell envelope</location>
    </subcellularLocation>
</comment>
<dbReference type="PROSITE" id="PS51352">
    <property type="entry name" value="THIOREDOXIN_2"/>
    <property type="match status" value="1"/>
</dbReference>
<dbReference type="InterPro" id="IPR004799">
    <property type="entry name" value="Periplasmic_diS_OxRdtase_DsbE"/>
</dbReference>
<dbReference type="AlphaFoldDB" id="A0A381TUJ5"/>